<feature type="transmembrane region" description="Helical" evidence="5">
    <location>
        <begin position="396"/>
        <end position="426"/>
    </location>
</feature>
<protein>
    <submittedName>
        <fullName evidence="7">SulP family inorganic anion transporter</fullName>
    </submittedName>
</protein>
<keyword evidence="3 5" id="KW-1133">Transmembrane helix</keyword>
<dbReference type="Gene3D" id="3.30.750.24">
    <property type="entry name" value="STAS domain"/>
    <property type="match status" value="1"/>
</dbReference>
<dbReference type="InterPro" id="IPR001902">
    <property type="entry name" value="SLC26A/SulP_fam"/>
</dbReference>
<evidence type="ECO:0000313" key="8">
    <source>
        <dbReference type="Proteomes" id="UP001595961"/>
    </source>
</evidence>
<proteinExistence type="predicted"/>
<evidence type="ECO:0000259" key="6">
    <source>
        <dbReference type="PROSITE" id="PS50801"/>
    </source>
</evidence>
<feature type="transmembrane region" description="Helical" evidence="5">
    <location>
        <begin position="120"/>
        <end position="141"/>
    </location>
</feature>
<dbReference type="PROSITE" id="PS50801">
    <property type="entry name" value="STAS"/>
    <property type="match status" value="1"/>
</dbReference>
<evidence type="ECO:0000256" key="3">
    <source>
        <dbReference type="ARBA" id="ARBA00022989"/>
    </source>
</evidence>
<feature type="transmembrane region" description="Helical" evidence="5">
    <location>
        <begin position="223"/>
        <end position="243"/>
    </location>
</feature>
<dbReference type="InterPro" id="IPR002645">
    <property type="entry name" value="STAS_dom"/>
</dbReference>
<comment type="caution">
    <text evidence="7">The sequence shown here is derived from an EMBL/GenBank/DDBJ whole genome shotgun (WGS) entry which is preliminary data.</text>
</comment>
<comment type="subcellular location">
    <subcellularLocation>
        <location evidence="1">Membrane</location>
        <topology evidence="1">Multi-pass membrane protein</topology>
    </subcellularLocation>
</comment>
<feature type="transmembrane region" description="Helical" evidence="5">
    <location>
        <begin position="54"/>
        <end position="82"/>
    </location>
</feature>
<dbReference type="PANTHER" id="PTHR11814">
    <property type="entry name" value="SULFATE TRANSPORTER"/>
    <property type="match status" value="1"/>
</dbReference>
<dbReference type="Proteomes" id="UP001595961">
    <property type="component" value="Unassembled WGS sequence"/>
</dbReference>
<reference evidence="8" key="1">
    <citation type="journal article" date="2019" name="Int. J. Syst. Evol. Microbiol.">
        <title>The Global Catalogue of Microorganisms (GCM) 10K type strain sequencing project: providing services to taxonomists for standard genome sequencing and annotation.</title>
        <authorList>
            <consortium name="The Broad Institute Genomics Platform"/>
            <consortium name="The Broad Institute Genome Sequencing Center for Infectious Disease"/>
            <person name="Wu L."/>
            <person name="Ma J."/>
        </authorList>
    </citation>
    <scope>NUCLEOTIDE SEQUENCE [LARGE SCALE GENOMIC DNA]</scope>
    <source>
        <strain evidence="8">CCM 4481</strain>
    </source>
</reference>
<evidence type="ECO:0000256" key="1">
    <source>
        <dbReference type="ARBA" id="ARBA00004141"/>
    </source>
</evidence>
<dbReference type="InterPro" id="IPR018045">
    <property type="entry name" value="S04_transporter_CS"/>
</dbReference>
<accession>A0ABV9C3P8</accession>
<dbReference type="EMBL" id="JBHSGA010000017">
    <property type="protein sequence ID" value="MFC4527601.1"/>
    <property type="molecule type" value="Genomic_DNA"/>
</dbReference>
<dbReference type="SUPFAM" id="SSF52091">
    <property type="entry name" value="SpoIIaa-like"/>
    <property type="match status" value="1"/>
</dbReference>
<feature type="domain" description="STAS" evidence="6">
    <location>
        <begin position="453"/>
        <end position="566"/>
    </location>
</feature>
<organism evidence="7 8">
    <name type="scientific">Dyella halodurans</name>
    <dbReference type="NCBI Taxonomy" id="1920171"/>
    <lineage>
        <taxon>Bacteria</taxon>
        <taxon>Pseudomonadati</taxon>
        <taxon>Pseudomonadota</taxon>
        <taxon>Gammaproteobacteria</taxon>
        <taxon>Lysobacterales</taxon>
        <taxon>Rhodanobacteraceae</taxon>
        <taxon>Dyella</taxon>
    </lineage>
</organism>
<feature type="transmembrane region" description="Helical" evidence="5">
    <location>
        <begin position="340"/>
        <end position="360"/>
    </location>
</feature>
<feature type="transmembrane region" description="Helical" evidence="5">
    <location>
        <begin position="191"/>
        <end position="211"/>
    </location>
</feature>
<dbReference type="RefSeq" id="WP_266150282.1">
    <property type="nucleotide sequence ID" value="NZ_CP064028.1"/>
</dbReference>
<keyword evidence="4 5" id="KW-0472">Membrane</keyword>
<sequence length="583" mass="61003">MGGRILTTMRDDSSTRTVGRHLPVLDWIRDYRSDWIKPDVIAGMTVAAVVLPKALAYATVAGLPVQVGLYTSFLPMVIYALFGSSRPLSVSTTATLAILAGTALARVAPGAGEAELLRASATLTLLVGAMLTLAALLRLGFVANFISDPVLTGFKAGIAVVIVLDQLPKLLGIHFPKGGFLHNVLAIASGFPHASLATLTVGLATIVILVTMEHFAPRAPTPLIAVACGIGAVALFGLQSHGVEIVGHVPTGLPSLTRPDLSLIQSLWPAAAGIALMSFTETIASGRAFVKRGEPTPQPNRELVATGLANIGGALFGSMPAGGGTTQTAVNRLVGARSQLAALVTASMTLGTMLLLAPFIGQMPEATLAAVVIVYSLGLIKPAEFRAIITVRRTEFIWALVACAGVVLLGTLQGILVAIVVSLAALAHQVSNPPVYVLGRKPSTTVFRPVSAEHSGDETFPGLLLLRPEGRIFFANAGLLGQRIQQLISEADARVVVLHLRAVFDLEYTALKMMVEAERKLSERGIALWLVGLNPGVLAMVQRSPLGATLGKERLFHNLDQAVAAWQVQGAQGAAPSSSRDAH</sequence>
<dbReference type="PROSITE" id="PS01130">
    <property type="entry name" value="SLC26A"/>
    <property type="match status" value="1"/>
</dbReference>
<feature type="transmembrane region" description="Helical" evidence="5">
    <location>
        <begin position="88"/>
        <end position="108"/>
    </location>
</feature>
<dbReference type="NCBIfam" id="TIGR00815">
    <property type="entry name" value="sulP"/>
    <property type="match status" value="1"/>
</dbReference>
<gene>
    <name evidence="7" type="ORF">ACFO5W_13230</name>
</gene>
<feature type="transmembrane region" description="Helical" evidence="5">
    <location>
        <begin position="366"/>
        <end position="384"/>
    </location>
</feature>
<dbReference type="InterPro" id="IPR011547">
    <property type="entry name" value="SLC26A/SulP_dom"/>
</dbReference>
<dbReference type="Pfam" id="PF01740">
    <property type="entry name" value="STAS"/>
    <property type="match status" value="1"/>
</dbReference>
<feature type="transmembrane region" description="Helical" evidence="5">
    <location>
        <begin position="263"/>
        <end position="284"/>
    </location>
</feature>
<evidence type="ECO:0000256" key="2">
    <source>
        <dbReference type="ARBA" id="ARBA00022692"/>
    </source>
</evidence>
<evidence type="ECO:0000256" key="5">
    <source>
        <dbReference type="SAM" id="Phobius"/>
    </source>
</evidence>
<evidence type="ECO:0000256" key="4">
    <source>
        <dbReference type="ARBA" id="ARBA00023136"/>
    </source>
</evidence>
<dbReference type="InterPro" id="IPR036513">
    <property type="entry name" value="STAS_dom_sf"/>
</dbReference>
<keyword evidence="8" id="KW-1185">Reference proteome</keyword>
<dbReference type="Pfam" id="PF00916">
    <property type="entry name" value="Sulfate_transp"/>
    <property type="match status" value="1"/>
</dbReference>
<name>A0ABV9C3P8_9GAMM</name>
<keyword evidence="2 5" id="KW-0812">Transmembrane</keyword>
<evidence type="ECO:0000313" key="7">
    <source>
        <dbReference type="EMBL" id="MFC4527601.1"/>
    </source>
</evidence>
<dbReference type="CDD" id="cd07042">
    <property type="entry name" value="STAS_SulP_like_sulfate_transporter"/>
    <property type="match status" value="1"/>
</dbReference>